<protein>
    <submittedName>
        <fullName evidence="2">Uncharacterized protein</fullName>
    </submittedName>
</protein>
<sequence length="63" mass="7094">MARIIPPWRAARFLRLVLLLLHEIIISGRSIRISTLIVAGSIEVPCSNLDDDEADLKKDGLIW</sequence>
<reference evidence="2" key="2">
    <citation type="submission" date="2023-04" db="EMBL/GenBank/DDBJ databases">
        <authorList>
            <person name="Bruccoleri R.E."/>
            <person name="Oakeley E.J."/>
            <person name="Faust A.-M."/>
            <person name="Dessus-Babus S."/>
            <person name="Altorfer M."/>
            <person name="Burckhardt D."/>
            <person name="Oertli M."/>
            <person name="Naumann U."/>
            <person name="Petersen F."/>
            <person name="Wong J."/>
        </authorList>
    </citation>
    <scope>NUCLEOTIDE SEQUENCE</scope>
    <source>
        <strain evidence="2">GSM-AAB239-AS_SAM_17_03QT</strain>
        <tissue evidence="2">Leaf</tissue>
    </source>
</reference>
<organism evidence="2 3">
    <name type="scientific">Iris pallida</name>
    <name type="common">Sweet iris</name>
    <dbReference type="NCBI Taxonomy" id="29817"/>
    <lineage>
        <taxon>Eukaryota</taxon>
        <taxon>Viridiplantae</taxon>
        <taxon>Streptophyta</taxon>
        <taxon>Embryophyta</taxon>
        <taxon>Tracheophyta</taxon>
        <taxon>Spermatophyta</taxon>
        <taxon>Magnoliopsida</taxon>
        <taxon>Liliopsida</taxon>
        <taxon>Asparagales</taxon>
        <taxon>Iridaceae</taxon>
        <taxon>Iridoideae</taxon>
        <taxon>Irideae</taxon>
        <taxon>Iris</taxon>
    </lineage>
</organism>
<evidence type="ECO:0000313" key="3">
    <source>
        <dbReference type="Proteomes" id="UP001140949"/>
    </source>
</evidence>
<dbReference type="AlphaFoldDB" id="A0AAX6II21"/>
<proteinExistence type="predicted"/>
<evidence type="ECO:0000313" key="2">
    <source>
        <dbReference type="EMBL" id="KAJ6852681.1"/>
    </source>
</evidence>
<keyword evidence="1" id="KW-0732">Signal</keyword>
<comment type="caution">
    <text evidence="2">The sequence shown here is derived from an EMBL/GenBank/DDBJ whole genome shotgun (WGS) entry which is preliminary data.</text>
</comment>
<dbReference type="Proteomes" id="UP001140949">
    <property type="component" value="Unassembled WGS sequence"/>
</dbReference>
<name>A0AAX6II21_IRIPA</name>
<gene>
    <name evidence="2" type="ORF">M6B38_254010</name>
</gene>
<evidence type="ECO:0000256" key="1">
    <source>
        <dbReference type="SAM" id="SignalP"/>
    </source>
</evidence>
<accession>A0AAX6II21</accession>
<reference evidence="2" key="1">
    <citation type="journal article" date="2023" name="GigaByte">
        <title>Genome assembly of the bearded iris, Iris pallida Lam.</title>
        <authorList>
            <person name="Bruccoleri R.E."/>
            <person name="Oakeley E.J."/>
            <person name="Faust A.M.E."/>
            <person name="Altorfer M."/>
            <person name="Dessus-Babus S."/>
            <person name="Burckhardt D."/>
            <person name="Oertli M."/>
            <person name="Naumann U."/>
            <person name="Petersen F."/>
            <person name="Wong J."/>
        </authorList>
    </citation>
    <scope>NUCLEOTIDE SEQUENCE</scope>
    <source>
        <strain evidence="2">GSM-AAB239-AS_SAM_17_03QT</strain>
    </source>
</reference>
<feature type="signal peptide" evidence="1">
    <location>
        <begin position="1"/>
        <end position="30"/>
    </location>
</feature>
<keyword evidence="3" id="KW-1185">Reference proteome</keyword>
<dbReference type="EMBL" id="JANAVB010001796">
    <property type="protein sequence ID" value="KAJ6852681.1"/>
    <property type="molecule type" value="Genomic_DNA"/>
</dbReference>
<feature type="chain" id="PRO_5043870201" evidence="1">
    <location>
        <begin position="31"/>
        <end position="63"/>
    </location>
</feature>